<dbReference type="InterPro" id="IPR013244">
    <property type="entry name" value="Sec39_domain"/>
</dbReference>
<keyword evidence="3" id="KW-0256">Endoplasmic reticulum</keyword>
<reference evidence="7 8" key="1">
    <citation type="journal article" date="2018" name="Nat. Ecol. Evol.">
        <title>Pezizomycetes genomes reveal the molecular basis of ectomycorrhizal truffle lifestyle.</title>
        <authorList>
            <person name="Murat C."/>
            <person name="Payen T."/>
            <person name="Noel B."/>
            <person name="Kuo A."/>
            <person name="Morin E."/>
            <person name="Chen J."/>
            <person name="Kohler A."/>
            <person name="Krizsan K."/>
            <person name="Balestrini R."/>
            <person name="Da Silva C."/>
            <person name="Montanini B."/>
            <person name="Hainaut M."/>
            <person name="Levati E."/>
            <person name="Barry K.W."/>
            <person name="Belfiori B."/>
            <person name="Cichocki N."/>
            <person name="Clum A."/>
            <person name="Dockter R.B."/>
            <person name="Fauchery L."/>
            <person name="Guy J."/>
            <person name="Iotti M."/>
            <person name="Le Tacon F."/>
            <person name="Lindquist E.A."/>
            <person name="Lipzen A."/>
            <person name="Malagnac F."/>
            <person name="Mello A."/>
            <person name="Molinier V."/>
            <person name="Miyauchi S."/>
            <person name="Poulain J."/>
            <person name="Riccioni C."/>
            <person name="Rubini A."/>
            <person name="Sitrit Y."/>
            <person name="Splivallo R."/>
            <person name="Traeger S."/>
            <person name="Wang M."/>
            <person name="Zifcakova L."/>
            <person name="Wipf D."/>
            <person name="Zambonelli A."/>
            <person name="Paolocci F."/>
            <person name="Nowrousian M."/>
            <person name="Ottonello S."/>
            <person name="Baldrian P."/>
            <person name="Spatafora J.W."/>
            <person name="Henrissat B."/>
            <person name="Nagy L.G."/>
            <person name="Aury J.M."/>
            <person name="Wincker P."/>
            <person name="Grigoriev I.V."/>
            <person name="Bonfante P."/>
            <person name="Martin F.M."/>
        </authorList>
    </citation>
    <scope>NUCLEOTIDE SEQUENCE [LARGE SCALE GENOMIC DNA]</scope>
    <source>
        <strain evidence="7 8">120613-1</strain>
    </source>
</reference>
<sequence>MPTPNSTPASELSAAKSIILAAHYASSAELKPLRSLFSLHPSTFSKEMQLRVLLCLPETTKPDLYVPLIKGELGETVTEVDTTPVSEISEKAANKRMKELPTFTLLESRGENCEGVLLSYLVCRARNIDRETGALSIAIELLSPFVGTVTGIHKYLEGIVDVLARLTYDYASEDVVAGEEAEDESGRLAVFEELKAQVGIRLLLARCGGRQVIVNDLRRLVGPYLDAKGNDREAWEVVWDWLKGKIADGGWGDFVEVVTKWDGPVEDQGLADEYARLSVAGCYVCRETEQSAWEGMRAIHRRCSNYVGESKGSKDQKLPEKLGDLFDKENPLTAPNEASLQLLDVLITSAGVISIPLAHVAKIKLEGSHDDQKTLLVRYVRNGPNWTKRSDEEWKKTRDGAKWLQTKAKVLDKLIVEEVEKVLLGAMLAATKFRLVKEIYVNGWNGCLGKDDVETGILDAFQEFYDNASNGNKTRGSMKNALGALQILYPHTSKSTALERAYRLTNATHALSHYSLTLTPGTPLLPVQIRIHSDPVSLIARLLDSNSKSFVQGETLVTIARDLCFGTTGNDGGKKTDARVIGMCIEAALSEGDFETAYSLGMNRLVIMIAENEQNVDEEVADMIWRACFQAGRYRSPYAALVGETAAFGGKALRTVEMRMELLARALRFCPPSALAEVLASWRRCEEEMLAGLKEEEEEEEKQEAYWNNNNTSGESAGNTVTSASRRKDDETPMGLFAVAAGAAKALRGSAFPLSTPRGNILPAGDDAAAAAAEEQRTRKRDMVSGMVTSGLASGLGWVLGAQPNVNRG</sequence>
<accession>A0A3N4J201</accession>
<keyword evidence="4" id="KW-0653">Protein transport</keyword>
<evidence type="ECO:0000259" key="6">
    <source>
        <dbReference type="Pfam" id="PF08314"/>
    </source>
</evidence>
<name>A0A3N4J201_9PEZI</name>
<dbReference type="EMBL" id="ML120501">
    <property type="protein sequence ID" value="RPA91247.1"/>
    <property type="molecule type" value="Genomic_DNA"/>
</dbReference>
<evidence type="ECO:0000313" key="8">
    <source>
        <dbReference type="Proteomes" id="UP000276215"/>
    </source>
</evidence>
<keyword evidence="2" id="KW-0813">Transport</keyword>
<comment type="subcellular location">
    <subcellularLocation>
        <location evidence="1">Endoplasmic reticulum</location>
    </subcellularLocation>
</comment>
<dbReference type="Proteomes" id="UP000276215">
    <property type="component" value="Unassembled WGS sequence"/>
</dbReference>
<protein>
    <submittedName>
        <fullName evidence="7">Secretory pathway Sec39</fullName>
    </submittedName>
</protein>
<feature type="region of interest" description="Disordered" evidence="5">
    <location>
        <begin position="694"/>
        <end position="729"/>
    </location>
</feature>
<evidence type="ECO:0000256" key="1">
    <source>
        <dbReference type="ARBA" id="ARBA00004240"/>
    </source>
</evidence>
<dbReference type="GO" id="GO:0006890">
    <property type="term" value="P:retrograde vesicle-mediated transport, Golgi to endoplasmic reticulum"/>
    <property type="evidence" value="ECO:0007669"/>
    <property type="project" value="InterPro"/>
</dbReference>
<keyword evidence="8" id="KW-1185">Reference proteome</keyword>
<feature type="compositionally biased region" description="Polar residues" evidence="5">
    <location>
        <begin position="706"/>
        <end position="724"/>
    </location>
</feature>
<feature type="domain" description="Sec39" evidence="6">
    <location>
        <begin position="18"/>
        <end position="702"/>
    </location>
</feature>
<evidence type="ECO:0000256" key="3">
    <source>
        <dbReference type="ARBA" id="ARBA00022824"/>
    </source>
</evidence>
<evidence type="ECO:0000256" key="4">
    <source>
        <dbReference type="ARBA" id="ARBA00022927"/>
    </source>
</evidence>
<dbReference type="GO" id="GO:0015031">
    <property type="term" value="P:protein transport"/>
    <property type="evidence" value="ECO:0007669"/>
    <property type="project" value="UniProtKB-KW"/>
</dbReference>
<dbReference type="PANTHER" id="PTHR40787:SF3">
    <property type="entry name" value="PROTEIN TRANSPORT PROTEIN SEC39"/>
    <property type="match status" value="1"/>
</dbReference>
<organism evidence="7 8">
    <name type="scientific">Choiromyces venosus 120613-1</name>
    <dbReference type="NCBI Taxonomy" id="1336337"/>
    <lineage>
        <taxon>Eukaryota</taxon>
        <taxon>Fungi</taxon>
        <taxon>Dikarya</taxon>
        <taxon>Ascomycota</taxon>
        <taxon>Pezizomycotina</taxon>
        <taxon>Pezizomycetes</taxon>
        <taxon>Pezizales</taxon>
        <taxon>Tuberaceae</taxon>
        <taxon>Choiromyces</taxon>
    </lineage>
</organism>
<gene>
    <name evidence="7" type="ORF">L873DRAFT_1794973</name>
</gene>
<evidence type="ECO:0000256" key="2">
    <source>
        <dbReference type="ARBA" id="ARBA00022448"/>
    </source>
</evidence>
<dbReference type="AlphaFoldDB" id="A0A3N4J201"/>
<dbReference type="OrthoDB" id="342024at2759"/>
<dbReference type="GO" id="GO:0005783">
    <property type="term" value="C:endoplasmic reticulum"/>
    <property type="evidence" value="ECO:0007669"/>
    <property type="project" value="UniProtKB-SubCell"/>
</dbReference>
<dbReference type="Pfam" id="PF08314">
    <property type="entry name" value="Sec39"/>
    <property type="match status" value="1"/>
</dbReference>
<evidence type="ECO:0000313" key="7">
    <source>
        <dbReference type="EMBL" id="RPA91247.1"/>
    </source>
</evidence>
<dbReference type="PANTHER" id="PTHR40787">
    <property type="entry name" value="SECRETED PROTEIN"/>
    <property type="match status" value="1"/>
</dbReference>
<proteinExistence type="predicted"/>
<evidence type="ECO:0000256" key="5">
    <source>
        <dbReference type="SAM" id="MobiDB-lite"/>
    </source>
</evidence>